<sequence length="231" mass="24042">MTITLITGSSTGLGFEAARRLVELGHTVYLTARDAEKGRLAAASLGAHFVQLDVTDDASVTRAAAELERLEGKLDVLVNNAGIAGRDTPPADVTADQARAVFDTNVFGAMRVTQAMLPLLRESASPVIVNVSSGLGSFGIVTDAARMESRYPSLSYSASKAAISMLTVQYAKAFPDLRVNAVDPGYTSTALNGHSGTQTVTEGTDAMVRLATIGADGPTGTFHDASGPIPW</sequence>
<dbReference type="PANTHER" id="PTHR43490">
    <property type="entry name" value="(+)-NEOMENTHOL DEHYDROGENASE"/>
    <property type="match status" value="1"/>
</dbReference>
<keyword evidence="6" id="KW-1185">Reference proteome</keyword>
<reference evidence="5 6" key="1">
    <citation type="submission" date="2019-03" db="EMBL/GenBank/DDBJ databases">
        <title>Genomics of glacier-inhabiting Cryobacterium strains.</title>
        <authorList>
            <person name="Liu Q."/>
            <person name="Xin Y.-H."/>
        </authorList>
    </citation>
    <scope>NUCLEOTIDE SEQUENCE [LARGE SCALE GENOMIC DNA]</scope>
    <source>
        <strain evidence="5 6">Hh4</strain>
    </source>
</reference>
<dbReference type="GO" id="GO:0016616">
    <property type="term" value="F:oxidoreductase activity, acting on the CH-OH group of donors, NAD or NADP as acceptor"/>
    <property type="evidence" value="ECO:0007669"/>
    <property type="project" value="InterPro"/>
</dbReference>
<dbReference type="InterPro" id="IPR002347">
    <property type="entry name" value="SDR_fam"/>
</dbReference>
<dbReference type="InterPro" id="IPR045313">
    <property type="entry name" value="CBR1-like"/>
</dbReference>
<dbReference type="OrthoDB" id="9781117at2"/>
<evidence type="ECO:0000256" key="2">
    <source>
        <dbReference type="ARBA" id="ARBA00022857"/>
    </source>
</evidence>
<dbReference type="CDD" id="cd05324">
    <property type="entry name" value="carb_red_PTCR-like_SDR_c"/>
    <property type="match status" value="1"/>
</dbReference>
<dbReference type="InterPro" id="IPR020904">
    <property type="entry name" value="Sc_DH/Rdtase_CS"/>
</dbReference>
<dbReference type="Proteomes" id="UP000298313">
    <property type="component" value="Unassembled WGS sequence"/>
</dbReference>
<evidence type="ECO:0000256" key="3">
    <source>
        <dbReference type="ARBA" id="ARBA00023002"/>
    </source>
</evidence>
<comment type="caution">
    <text evidence="5">The sequence shown here is derived from an EMBL/GenBank/DDBJ whole genome shotgun (WGS) entry which is preliminary data.</text>
</comment>
<dbReference type="SUPFAM" id="SSF51735">
    <property type="entry name" value="NAD(P)-binding Rossmann-fold domains"/>
    <property type="match status" value="1"/>
</dbReference>
<evidence type="ECO:0000256" key="1">
    <source>
        <dbReference type="ARBA" id="ARBA00006484"/>
    </source>
</evidence>
<evidence type="ECO:0000256" key="4">
    <source>
        <dbReference type="RuleBase" id="RU000363"/>
    </source>
</evidence>
<comment type="similarity">
    <text evidence="1 4">Belongs to the short-chain dehydrogenases/reductases (SDR) family.</text>
</comment>
<dbReference type="RefSeq" id="WP_134522055.1">
    <property type="nucleotide sequence ID" value="NZ_SOHH01000015.1"/>
</dbReference>
<dbReference type="PRINTS" id="PR00081">
    <property type="entry name" value="GDHRDH"/>
</dbReference>
<dbReference type="Gene3D" id="3.40.50.720">
    <property type="entry name" value="NAD(P)-binding Rossmann-like Domain"/>
    <property type="match status" value="1"/>
</dbReference>
<accession>A0A4R9BF49</accession>
<organism evidence="5 6">
    <name type="scientific">Cryobacterium fucosi</name>
    <dbReference type="NCBI Taxonomy" id="1259157"/>
    <lineage>
        <taxon>Bacteria</taxon>
        <taxon>Bacillati</taxon>
        <taxon>Actinomycetota</taxon>
        <taxon>Actinomycetes</taxon>
        <taxon>Micrococcales</taxon>
        <taxon>Microbacteriaceae</taxon>
        <taxon>Cryobacterium</taxon>
    </lineage>
</organism>
<dbReference type="AlphaFoldDB" id="A0A4R9BF49"/>
<dbReference type="InterPro" id="IPR036291">
    <property type="entry name" value="NAD(P)-bd_dom_sf"/>
</dbReference>
<dbReference type="Pfam" id="PF00106">
    <property type="entry name" value="adh_short"/>
    <property type="match status" value="1"/>
</dbReference>
<gene>
    <name evidence="5" type="ORF">E3T48_01165</name>
</gene>
<protein>
    <submittedName>
        <fullName evidence="5">SDR family oxidoreductase</fullName>
    </submittedName>
</protein>
<proteinExistence type="inferred from homology"/>
<dbReference type="EMBL" id="SOHH01000015">
    <property type="protein sequence ID" value="TFD82762.1"/>
    <property type="molecule type" value="Genomic_DNA"/>
</dbReference>
<evidence type="ECO:0000313" key="6">
    <source>
        <dbReference type="Proteomes" id="UP000298313"/>
    </source>
</evidence>
<keyword evidence="2" id="KW-0521">NADP</keyword>
<keyword evidence="3" id="KW-0560">Oxidoreductase</keyword>
<dbReference type="PRINTS" id="PR00080">
    <property type="entry name" value="SDRFAMILY"/>
</dbReference>
<dbReference type="PANTHER" id="PTHR43490:SF99">
    <property type="entry name" value="SHORT-CHAIN DEHYDROGENASE_REDUCTASE"/>
    <property type="match status" value="1"/>
</dbReference>
<name>A0A4R9BF49_9MICO</name>
<dbReference type="PROSITE" id="PS00061">
    <property type="entry name" value="ADH_SHORT"/>
    <property type="match status" value="1"/>
</dbReference>
<evidence type="ECO:0000313" key="5">
    <source>
        <dbReference type="EMBL" id="TFD82762.1"/>
    </source>
</evidence>